<keyword evidence="6 13" id="KW-0441">Lipid A biosynthesis</keyword>
<dbReference type="NCBIfam" id="TIGR00682">
    <property type="entry name" value="lpxK"/>
    <property type="match status" value="1"/>
</dbReference>
<dbReference type="GO" id="GO:0005886">
    <property type="term" value="C:plasma membrane"/>
    <property type="evidence" value="ECO:0007669"/>
    <property type="project" value="TreeGrafter"/>
</dbReference>
<evidence type="ECO:0000313" key="14">
    <source>
        <dbReference type="EMBL" id="SDL30955.1"/>
    </source>
</evidence>
<dbReference type="GO" id="GO:0009244">
    <property type="term" value="P:lipopolysaccharide core region biosynthetic process"/>
    <property type="evidence" value="ECO:0007669"/>
    <property type="project" value="TreeGrafter"/>
</dbReference>
<evidence type="ECO:0000256" key="12">
    <source>
        <dbReference type="ARBA" id="ARBA00029757"/>
    </source>
</evidence>
<dbReference type="RefSeq" id="WP_092161776.1">
    <property type="nucleotide sequence ID" value="NZ_FNGA01000004.1"/>
</dbReference>
<gene>
    <name evidence="13" type="primary">lpxK</name>
    <name evidence="14" type="ORF">SAMN05660337_2593</name>
</gene>
<dbReference type="HAMAP" id="MF_00409">
    <property type="entry name" value="LpxK"/>
    <property type="match status" value="1"/>
</dbReference>
<dbReference type="Pfam" id="PF02606">
    <property type="entry name" value="LpxK"/>
    <property type="match status" value="1"/>
</dbReference>
<evidence type="ECO:0000256" key="5">
    <source>
        <dbReference type="ARBA" id="ARBA00022516"/>
    </source>
</evidence>
<organism evidence="14 15">
    <name type="scientific">Maridesulfovibrio ferrireducens</name>
    <dbReference type="NCBI Taxonomy" id="246191"/>
    <lineage>
        <taxon>Bacteria</taxon>
        <taxon>Pseudomonadati</taxon>
        <taxon>Thermodesulfobacteriota</taxon>
        <taxon>Desulfovibrionia</taxon>
        <taxon>Desulfovibrionales</taxon>
        <taxon>Desulfovibrionaceae</taxon>
        <taxon>Maridesulfovibrio</taxon>
    </lineage>
</organism>
<dbReference type="SUPFAM" id="SSF52540">
    <property type="entry name" value="P-loop containing nucleoside triphosphate hydrolases"/>
    <property type="match status" value="1"/>
</dbReference>
<dbReference type="PANTHER" id="PTHR42724">
    <property type="entry name" value="TETRAACYLDISACCHARIDE 4'-KINASE"/>
    <property type="match status" value="1"/>
</dbReference>
<dbReference type="PANTHER" id="PTHR42724:SF1">
    <property type="entry name" value="TETRAACYLDISACCHARIDE 4'-KINASE, MITOCHONDRIAL-RELATED"/>
    <property type="match status" value="1"/>
</dbReference>
<evidence type="ECO:0000256" key="6">
    <source>
        <dbReference type="ARBA" id="ARBA00022556"/>
    </source>
</evidence>
<dbReference type="AlphaFoldDB" id="A0A1G9J0S0"/>
<dbReference type="EMBL" id="FNGA01000004">
    <property type="protein sequence ID" value="SDL30955.1"/>
    <property type="molecule type" value="Genomic_DNA"/>
</dbReference>
<reference evidence="15" key="1">
    <citation type="submission" date="2016-10" db="EMBL/GenBank/DDBJ databases">
        <authorList>
            <person name="Varghese N."/>
            <person name="Submissions S."/>
        </authorList>
    </citation>
    <scope>NUCLEOTIDE SEQUENCE [LARGE SCALE GENOMIC DNA]</scope>
    <source>
        <strain evidence="15">DSM 16995</strain>
    </source>
</reference>
<dbReference type="UniPathway" id="UPA00359">
    <property type="reaction ID" value="UER00482"/>
</dbReference>
<keyword evidence="11 13" id="KW-0443">Lipid metabolism</keyword>
<keyword evidence="15" id="KW-1185">Reference proteome</keyword>
<evidence type="ECO:0000313" key="15">
    <source>
        <dbReference type="Proteomes" id="UP000199053"/>
    </source>
</evidence>
<dbReference type="GO" id="GO:0005524">
    <property type="term" value="F:ATP binding"/>
    <property type="evidence" value="ECO:0007669"/>
    <property type="project" value="UniProtKB-UniRule"/>
</dbReference>
<evidence type="ECO:0000256" key="11">
    <source>
        <dbReference type="ARBA" id="ARBA00023098"/>
    </source>
</evidence>
<dbReference type="STRING" id="246191.SAMN05660337_2593"/>
<dbReference type="InterPro" id="IPR027417">
    <property type="entry name" value="P-loop_NTPase"/>
</dbReference>
<evidence type="ECO:0000256" key="3">
    <source>
        <dbReference type="ARBA" id="ARBA00012071"/>
    </source>
</evidence>
<dbReference type="GO" id="GO:0009029">
    <property type="term" value="F:lipid-A 4'-kinase activity"/>
    <property type="evidence" value="ECO:0007669"/>
    <property type="project" value="UniProtKB-UniRule"/>
</dbReference>
<sequence length="371" mass="41436">MSFLRTAQNILSPVLAPAGYAYGSVMACRAKLYNRDSFTRFNPACPCISVGNIGSGGSGKTPLAGWLLAWANSLGMQSVLLSRGYGASPSKLPYLVTAESPVEESGDEPLMLASENPYARVVVDPIRIRSGKWATDQFKPDLMVLDDGFQHMAVRRDLDFVLMTPDDFSDGWNKVIPRGTWREGQNALGRADVFFVKSPAGDFNSMKDLIKDRLGKYKKPVFQFNLQAEGLRLLNGEDSLPFGNDKYLLVSGIGKPEQFSRDSSEFMGQIASEHMIFKDHHPYNAQDVKMIRQKAVQVGAVKIICTPKDAVKLRKLGCDEFYTINLHVEFEESIFFDGTKSCTSNVSPVSFADWWNRERLAQAYQSRNRQK</sequence>
<evidence type="ECO:0000256" key="4">
    <source>
        <dbReference type="ARBA" id="ARBA00016436"/>
    </source>
</evidence>
<comment type="pathway">
    <text evidence="2 13">Glycolipid biosynthesis; lipid IV(A) biosynthesis; lipid IV(A) from (3R)-3-hydroxytetradecanoyl-[acyl-carrier-protein] and UDP-N-acetyl-alpha-D-glucosamine: step 6/6.</text>
</comment>
<dbReference type="EC" id="2.7.1.130" evidence="3 13"/>
<evidence type="ECO:0000256" key="9">
    <source>
        <dbReference type="ARBA" id="ARBA00022777"/>
    </source>
</evidence>
<name>A0A1G9J0S0_9BACT</name>
<protein>
    <recommendedName>
        <fullName evidence="4 13">Tetraacyldisaccharide 4'-kinase</fullName>
        <ecNumber evidence="3 13">2.7.1.130</ecNumber>
    </recommendedName>
    <alternativeName>
        <fullName evidence="12 13">Lipid A 4'-kinase</fullName>
    </alternativeName>
</protein>
<comment type="similarity">
    <text evidence="13">Belongs to the LpxK family.</text>
</comment>
<comment type="catalytic activity">
    <reaction evidence="13">
        <text>a lipid A disaccharide + ATP = a lipid IVA + ADP + H(+)</text>
        <dbReference type="Rhea" id="RHEA:67840"/>
        <dbReference type="ChEBI" id="CHEBI:15378"/>
        <dbReference type="ChEBI" id="CHEBI:30616"/>
        <dbReference type="ChEBI" id="CHEBI:176343"/>
        <dbReference type="ChEBI" id="CHEBI:176425"/>
        <dbReference type="ChEBI" id="CHEBI:456216"/>
        <dbReference type="EC" id="2.7.1.130"/>
    </reaction>
</comment>
<keyword evidence="7 13" id="KW-0808">Transferase</keyword>
<dbReference type="Proteomes" id="UP000199053">
    <property type="component" value="Unassembled WGS sequence"/>
</dbReference>
<keyword evidence="8 13" id="KW-0547">Nucleotide-binding</keyword>
<keyword evidence="9 13" id="KW-0418">Kinase</keyword>
<dbReference type="OrthoDB" id="9766423at2"/>
<dbReference type="InterPro" id="IPR003758">
    <property type="entry name" value="LpxK"/>
</dbReference>
<dbReference type="PROSITE" id="PS51257">
    <property type="entry name" value="PROKAR_LIPOPROTEIN"/>
    <property type="match status" value="1"/>
</dbReference>
<feature type="binding site" evidence="13">
    <location>
        <begin position="54"/>
        <end position="61"/>
    </location>
    <ligand>
        <name>ATP</name>
        <dbReference type="ChEBI" id="CHEBI:30616"/>
    </ligand>
</feature>
<dbReference type="GO" id="GO:0009245">
    <property type="term" value="P:lipid A biosynthetic process"/>
    <property type="evidence" value="ECO:0007669"/>
    <property type="project" value="UniProtKB-UniRule"/>
</dbReference>
<comment type="function">
    <text evidence="1 13">Transfers the gamma-phosphate of ATP to the 4'-position of a tetraacyldisaccharide 1-phosphate intermediate (termed DS-1-P) to form tetraacyldisaccharide 1,4'-bis-phosphate (lipid IVA).</text>
</comment>
<evidence type="ECO:0000256" key="13">
    <source>
        <dbReference type="HAMAP-Rule" id="MF_00409"/>
    </source>
</evidence>
<evidence type="ECO:0000256" key="1">
    <source>
        <dbReference type="ARBA" id="ARBA00002274"/>
    </source>
</evidence>
<evidence type="ECO:0000256" key="7">
    <source>
        <dbReference type="ARBA" id="ARBA00022679"/>
    </source>
</evidence>
<keyword evidence="10 13" id="KW-0067">ATP-binding</keyword>
<evidence type="ECO:0000256" key="8">
    <source>
        <dbReference type="ARBA" id="ARBA00022741"/>
    </source>
</evidence>
<proteinExistence type="inferred from homology"/>
<evidence type="ECO:0000256" key="2">
    <source>
        <dbReference type="ARBA" id="ARBA00004870"/>
    </source>
</evidence>
<keyword evidence="5 13" id="KW-0444">Lipid biosynthesis</keyword>
<accession>A0A1G9J0S0</accession>
<evidence type="ECO:0000256" key="10">
    <source>
        <dbReference type="ARBA" id="ARBA00022840"/>
    </source>
</evidence>